<accession>X1CUQ5</accession>
<dbReference type="EMBL" id="BART01022716">
    <property type="protein sequence ID" value="GAG99833.1"/>
    <property type="molecule type" value="Genomic_DNA"/>
</dbReference>
<name>X1CUQ5_9ZZZZ</name>
<feature type="non-terminal residue" evidence="1">
    <location>
        <position position="1"/>
    </location>
</feature>
<comment type="caution">
    <text evidence="1">The sequence shown here is derived from an EMBL/GenBank/DDBJ whole genome shotgun (WGS) entry which is preliminary data.</text>
</comment>
<proteinExistence type="predicted"/>
<sequence length="29" mass="3177">DFFFDENIPQDKASCLSLLIDGSSGSDQK</sequence>
<dbReference type="AlphaFoldDB" id="X1CUQ5"/>
<protein>
    <submittedName>
        <fullName evidence="1">Uncharacterized protein</fullName>
    </submittedName>
</protein>
<evidence type="ECO:0000313" key="1">
    <source>
        <dbReference type="EMBL" id="GAG99833.1"/>
    </source>
</evidence>
<gene>
    <name evidence="1" type="ORF">S01H4_41519</name>
</gene>
<reference evidence="1" key="1">
    <citation type="journal article" date="2014" name="Front. Microbiol.">
        <title>High frequency of phylogenetically diverse reductive dehalogenase-homologous genes in deep subseafloor sedimentary metagenomes.</title>
        <authorList>
            <person name="Kawai M."/>
            <person name="Futagami T."/>
            <person name="Toyoda A."/>
            <person name="Takaki Y."/>
            <person name="Nishi S."/>
            <person name="Hori S."/>
            <person name="Arai W."/>
            <person name="Tsubouchi T."/>
            <person name="Morono Y."/>
            <person name="Uchiyama I."/>
            <person name="Ito T."/>
            <person name="Fujiyama A."/>
            <person name="Inagaki F."/>
            <person name="Takami H."/>
        </authorList>
    </citation>
    <scope>NUCLEOTIDE SEQUENCE</scope>
    <source>
        <strain evidence="1">Expedition CK06-06</strain>
    </source>
</reference>
<organism evidence="1">
    <name type="scientific">marine sediment metagenome</name>
    <dbReference type="NCBI Taxonomy" id="412755"/>
    <lineage>
        <taxon>unclassified sequences</taxon>
        <taxon>metagenomes</taxon>
        <taxon>ecological metagenomes</taxon>
    </lineage>
</organism>